<dbReference type="Gene3D" id="3.40.50.2300">
    <property type="match status" value="2"/>
</dbReference>
<dbReference type="InterPro" id="IPR028082">
    <property type="entry name" value="Peripla_BP_I"/>
</dbReference>
<dbReference type="SUPFAM" id="SSF46785">
    <property type="entry name" value="Winged helix' DNA-binding domain"/>
    <property type="match status" value="1"/>
</dbReference>
<dbReference type="STRING" id="317010.RU96_GL002069"/>
<protein>
    <recommendedName>
        <fullName evidence="4">HTH gntR-type domain-containing protein</fullName>
    </recommendedName>
</protein>
<dbReference type="PANTHER" id="PTHR30146">
    <property type="entry name" value="LACI-RELATED TRANSCRIPTIONAL REPRESSOR"/>
    <property type="match status" value="1"/>
</dbReference>
<dbReference type="AlphaFoldDB" id="A0A1L8R7N3"/>
<accession>A0A1L8R7N3</accession>
<dbReference type="InterPro" id="IPR046335">
    <property type="entry name" value="LacI/GalR-like_sensor"/>
</dbReference>
<keyword evidence="1" id="KW-0805">Transcription regulation</keyword>
<dbReference type="EMBL" id="JXKG01000005">
    <property type="protein sequence ID" value="OJG15764.1"/>
    <property type="molecule type" value="Genomic_DNA"/>
</dbReference>
<keyword evidence="3" id="KW-0804">Transcription</keyword>
<evidence type="ECO:0000313" key="5">
    <source>
        <dbReference type="EMBL" id="OJG15764.1"/>
    </source>
</evidence>
<dbReference type="InterPro" id="IPR036388">
    <property type="entry name" value="WH-like_DNA-bd_sf"/>
</dbReference>
<comment type="caution">
    <text evidence="5">The sequence shown here is derived from an EMBL/GenBank/DDBJ whole genome shotgun (WGS) entry which is preliminary data.</text>
</comment>
<organism evidence="5 6">
    <name type="scientific">Enterococcus canintestini</name>
    <dbReference type="NCBI Taxonomy" id="317010"/>
    <lineage>
        <taxon>Bacteria</taxon>
        <taxon>Bacillati</taxon>
        <taxon>Bacillota</taxon>
        <taxon>Bacilli</taxon>
        <taxon>Lactobacillales</taxon>
        <taxon>Enterococcaceae</taxon>
        <taxon>Enterococcus</taxon>
    </lineage>
</organism>
<gene>
    <name evidence="5" type="ORF">RU96_GL002069</name>
</gene>
<dbReference type="PRINTS" id="PR00035">
    <property type="entry name" value="HTHGNTR"/>
</dbReference>
<dbReference type="InterPro" id="IPR036390">
    <property type="entry name" value="WH_DNA-bd_sf"/>
</dbReference>
<evidence type="ECO:0000256" key="3">
    <source>
        <dbReference type="ARBA" id="ARBA00023163"/>
    </source>
</evidence>
<feature type="domain" description="HTH gntR-type" evidence="4">
    <location>
        <begin position="2"/>
        <end position="70"/>
    </location>
</feature>
<dbReference type="InterPro" id="IPR000524">
    <property type="entry name" value="Tscrpt_reg_HTH_GntR"/>
</dbReference>
<evidence type="ECO:0000313" key="6">
    <source>
        <dbReference type="Proteomes" id="UP000182835"/>
    </source>
</evidence>
<proteinExistence type="predicted"/>
<dbReference type="Gene3D" id="1.10.10.10">
    <property type="entry name" value="Winged helix-like DNA-binding domain superfamily/Winged helix DNA-binding domain"/>
    <property type="match status" value="1"/>
</dbReference>
<evidence type="ECO:0000259" key="4">
    <source>
        <dbReference type="PROSITE" id="PS50949"/>
    </source>
</evidence>
<dbReference type="CDD" id="cd07377">
    <property type="entry name" value="WHTH_GntR"/>
    <property type="match status" value="1"/>
</dbReference>
<dbReference type="GO" id="GO:0003700">
    <property type="term" value="F:DNA-binding transcription factor activity"/>
    <property type="evidence" value="ECO:0007669"/>
    <property type="project" value="InterPro"/>
</dbReference>
<dbReference type="RefSeq" id="WP_071864421.1">
    <property type="nucleotide sequence ID" value="NZ_JBHLVQ010000007.1"/>
</dbReference>
<dbReference type="FunFam" id="1.10.10.10:FF:000079">
    <property type="entry name" value="GntR family transcriptional regulator"/>
    <property type="match status" value="1"/>
</dbReference>
<dbReference type="Proteomes" id="UP000182835">
    <property type="component" value="Unassembled WGS sequence"/>
</dbReference>
<name>A0A1L8R7N3_9ENTE</name>
<dbReference type="Pfam" id="PF13377">
    <property type="entry name" value="Peripla_BP_3"/>
    <property type="match status" value="1"/>
</dbReference>
<evidence type="ECO:0000256" key="1">
    <source>
        <dbReference type="ARBA" id="ARBA00023015"/>
    </source>
</evidence>
<dbReference type="Pfam" id="PF00392">
    <property type="entry name" value="GntR"/>
    <property type="match status" value="1"/>
</dbReference>
<dbReference type="SMART" id="SM00345">
    <property type="entry name" value="HTH_GNTR"/>
    <property type="match status" value="1"/>
</dbReference>
<dbReference type="PROSITE" id="PS50949">
    <property type="entry name" value="HTH_GNTR"/>
    <property type="match status" value="1"/>
</dbReference>
<dbReference type="CDD" id="cd06267">
    <property type="entry name" value="PBP1_LacI_sugar_binding-like"/>
    <property type="match status" value="1"/>
</dbReference>
<evidence type="ECO:0000256" key="2">
    <source>
        <dbReference type="ARBA" id="ARBA00023125"/>
    </source>
</evidence>
<dbReference type="PANTHER" id="PTHR30146:SF109">
    <property type="entry name" value="HTH-TYPE TRANSCRIPTIONAL REGULATOR GALS"/>
    <property type="match status" value="1"/>
</dbReference>
<reference evidence="5 6" key="1">
    <citation type="submission" date="2014-12" db="EMBL/GenBank/DDBJ databases">
        <title>Draft genome sequences of 29 type strains of Enterococci.</title>
        <authorList>
            <person name="Zhong Z."/>
            <person name="Sun Z."/>
            <person name="Liu W."/>
            <person name="Zhang W."/>
            <person name="Zhang H."/>
        </authorList>
    </citation>
    <scope>NUCLEOTIDE SEQUENCE [LARGE SCALE GENOMIC DNA]</scope>
    <source>
        <strain evidence="5 6">DSM 21207</strain>
    </source>
</reference>
<keyword evidence="2" id="KW-0238">DNA-binding</keyword>
<dbReference type="OrthoDB" id="9813468at2"/>
<sequence>MEPLYLKILRDLEDKIASGQLAAGDQLPTEKELAEQYHVSRITSKRALNELEQQGLIKRTRGKGSFVTNTNTENTNTNRVLLLLPFTDDVAIGNLSGSILPVMQDAHYELMIATYDFLNTHTTQDIKNEFDGLIYYTEDENQHLDVLFELSFADFPIVLLDKEVTDLKLPSFLADNLAGGKEACDYLVKAGHKKIAYLFGNHHHPQSTRQRYLGYIQSLMENDITFHTSFEEDTTEKERLVDYVKHNQITAFVCENDITAIEAMRTLRQAGFLIPADISLVGFDNIQAAAFVDPPLTTISQDFKAIGESAGKALLNWIKTKQKPNSQKIPVTLFVRESTKEITA</sequence>
<dbReference type="GO" id="GO:0000976">
    <property type="term" value="F:transcription cis-regulatory region binding"/>
    <property type="evidence" value="ECO:0007669"/>
    <property type="project" value="TreeGrafter"/>
</dbReference>
<dbReference type="SUPFAM" id="SSF53822">
    <property type="entry name" value="Periplasmic binding protein-like I"/>
    <property type="match status" value="1"/>
</dbReference>